<gene>
    <name evidence="2" type="ORF">SCLCIDRAFT_1215398</name>
</gene>
<dbReference type="EMBL" id="KN822045">
    <property type="protein sequence ID" value="KIM62055.1"/>
    <property type="molecule type" value="Genomic_DNA"/>
</dbReference>
<evidence type="ECO:0000256" key="1">
    <source>
        <dbReference type="SAM" id="MobiDB-lite"/>
    </source>
</evidence>
<dbReference type="Pfam" id="PF11709">
    <property type="entry name" value="Mit_ribos_Mrp51"/>
    <property type="match status" value="1"/>
</dbReference>
<dbReference type="HOGENOM" id="CLU_036734_0_0_1"/>
<dbReference type="STRING" id="1036808.A0A0C3DN31"/>
<evidence type="ECO:0000313" key="2">
    <source>
        <dbReference type="EMBL" id="KIM62055.1"/>
    </source>
</evidence>
<feature type="region of interest" description="Disordered" evidence="1">
    <location>
        <begin position="319"/>
        <end position="346"/>
    </location>
</feature>
<evidence type="ECO:0000313" key="3">
    <source>
        <dbReference type="Proteomes" id="UP000053989"/>
    </source>
</evidence>
<protein>
    <submittedName>
        <fullName evidence="2">Uncharacterized protein</fullName>
    </submittedName>
</protein>
<dbReference type="InParanoid" id="A0A0C3DN31"/>
<proteinExistence type="predicted"/>
<sequence>MAASISKASPFAQLFKQSKFASFDRHIGQVYTTHGGDAHRGDWGFKRPLSVRRRGAYITVKNVDTTEYQTEWSSAESQAFWMKNWDELQIAPQLPDYGTLQSTEQTRDHIQESDYLPNQQDPSIWRRPYVPNLESMTRDEFKKYLAQIRVHRNKFYKVTQANQASRGRAASSFYQLSNSYPTSWDDHYAHHLSNERRTNPRCREMEHLPHRNGGLSFANYTPLQTFLMTKERKGRLAEEYIGKDNKMLFYVASFGGMAGIVQKHNAGVAQPMVWNDPQRTGETMLRPQTAVVHRQPIVVGRVRQGLKATKMDVELKVWDGQSHSRSNPHPPGSRQYITAEPPGFTPGMTTFSKRRMDQFVARSKGRRNQSPATTIHCLNTILSQQSQS</sequence>
<reference evidence="2 3" key="1">
    <citation type="submission" date="2014-04" db="EMBL/GenBank/DDBJ databases">
        <authorList>
            <consortium name="DOE Joint Genome Institute"/>
            <person name="Kuo A."/>
            <person name="Kohler A."/>
            <person name="Nagy L.G."/>
            <person name="Floudas D."/>
            <person name="Copeland A."/>
            <person name="Barry K.W."/>
            <person name="Cichocki N."/>
            <person name="Veneault-Fourrey C."/>
            <person name="LaButti K."/>
            <person name="Lindquist E.A."/>
            <person name="Lipzen A."/>
            <person name="Lundell T."/>
            <person name="Morin E."/>
            <person name="Murat C."/>
            <person name="Sun H."/>
            <person name="Tunlid A."/>
            <person name="Henrissat B."/>
            <person name="Grigoriev I.V."/>
            <person name="Hibbett D.S."/>
            <person name="Martin F."/>
            <person name="Nordberg H.P."/>
            <person name="Cantor M.N."/>
            <person name="Hua S.X."/>
        </authorList>
    </citation>
    <scope>NUCLEOTIDE SEQUENCE [LARGE SCALE GENOMIC DNA]</scope>
    <source>
        <strain evidence="2 3">Foug A</strain>
    </source>
</reference>
<dbReference type="OrthoDB" id="2735536at2759"/>
<dbReference type="Proteomes" id="UP000053989">
    <property type="component" value="Unassembled WGS sequence"/>
</dbReference>
<reference evidence="3" key="2">
    <citation type="submission" date="2015-01" db="EMBL/GenBank/DDBJ databases">
        <title>Evolutionary Origins and Diversification of the Mycorrhizal Mutualists.</title>
        <authorList>
            <consortium name="DOE Joint Genome Institute"/>
            <consortium name="Mycorrhizal Genomics Consortium"/>
            <person name="Kohler A."/>
            <person name="Kuo A."/>
            <person name="Nagy L.G."/>
            <person name="Floudas D."/>
            <person name="Copeland A."/>
            <person name="Barry K.W."/>
            <person name="Cichocki N."/>
            <person name="Veneault-Fourrey C."/>
            <person name="LaButti K."/>
            <person name="Lindquist E.A."/>
            <person name="Lipzen A."/>
            <person name="Lundell T."/>
            <person name="Morin E."/>
            <person name="Murat C."/>
            <person name="Riley R."/>
            <person name="Ohm R."/>
            <person name="Sun H."/>
            <person name="Tunlid A."/>
            <person name="Henrissat B."/>
            <person name="Grigoriev I.V."/>
            <person name="Hibbett D.S."/>
            <person name="Martin F."/>
        </authorList>
    </citation>
    <scope>NUCLEOTIDE SEQUENCE [LARGE SCALE GENOMIC DNA]</scope>
    <source>
        <strain evidence="3">Foug A</strain>
    </source>
</reference>
<dbReference type="PANTHER" id="PTHR28058">
    <property type="entry name" value="37S RIBOSOMAL PROTEIN MRP51, MITOCHONDRIAL"/>
    <property type="match status" value="1"/>
</dbReference>
<keyword evidence="3" id="KW-1185">Reference proteome</keyword>
<organism evidence="2 3">
    <name type="scientific">Scleroderma citrinum Foug A</name>
    <dbReference type="NCBI Taxonomy" id="1036808"/>
    <lineage>
        <taxon>Eukaryota</taxon>
        <taxon>Fungi</taxon>
        <taxon>Dikarya</taxon>
        <taxon>Basidiomycota</taxon>
        <taxon>Agaricomycotina</taxon>
        <taxon>Agaricomycetes</taxon>
        <taxon>Agaricomycetidae</taxon>
        <taxon>Boletales</taxon>
        <taxon>Sclerodermatineae</taxon>
        <taxon>Sclerodermataceae</taxon>
        <taxon>Scleroderma</taxon>
    </lineage>
</organism>
<accession>A0A0C3DN31</accession>
<dbReference type="InterPro" id="IPR016712">
    <property type="entry name" value="Rbsml_bS1m-like"/>
</dbReference>
<name>A0A0C3DN31_9AGAM</name>
<dbReference type="PANTHER" id="PTHR28058:SF1">
    <property type="entry name" value="SMALL RIBOSOMAL SUBUNIT PROTEIN BS1M"/>
    <property type="match status" value="1"/>
</dbReference>
<dbReference type="AlphaFoldDB" id="A0A0C3DN31"/>